<evidence type="ECO:0000313" key="3">
    <source>
        <dbReference type="Proteomes" id="UP000322634"/>
    </source>
</evidence>
<dbReference type="EMBL" id="VSFF01000001">
    <property type="protein sequence ID" value="TYC18567.1"/>
    <property type="molecule type" value="Genomic_DNA"/>
</dbReference>
<evidence type="ECO:0000256" key="1">
    <source>
        <dbReference type="SAM" id="MobiDB-lite"/>
    </source>
</evidence>
<reference evidence="2 3" key="1">
    <citation type="submission" date="2019-08" db="EMBL/GenBank/DDBJ databases">
        <title>Actinomadura sp. nov. CYP1-5 isolated from mountain soil.</title>
        <authorList>
            <person name="Songsumanus A."/>
            <person name="Kuncharoen N."/>
            <person name="Kudo T."/>
            <person name="Yuki M."/>
            <person name="Igarashi Y."/>
            <person name="Tanasupawat S."/>
        </authorList>
    </citation>
    <scope>NUCLEOTIDE SEQUENCE [LARGE SCALE GENOMIC DNA]</scope>
    <source>
        <strain evidence="2 3">GKU157</strain>
    </source>
</reference>
<feature type="compositionally biased region" description="Basic and acidic residues" evidence="1">
    <location>
        <begin position="106"/>
        <end position="123"/>
    </location>
</feature>
<accession>A0A5D0UKS4</accession>
<comment type="caution">
    <text evidence="2">The sequence shown here is derived from an EMBL/GenBank/DDBJ whole genome shotgun (WGS) entry which is preliminary data.</text>
</comment>
<organism evidence="2 3">
    <name type="scientific">Actinomadura syzygii</name>
    <dbReference type="NCBI Taxonomy" id="1427538"/>
    <lineage>
        <taxon>Bacteria</taxon>
        <taxon>Bacillati</taxon>
        <taxon>Actinomycetota</taxon>
        <taxon>Actinomycetes</taxon>
        <taxon>Streptosporangiales</taxon>
        <taxon>Thermomonosporaceae</taxon>
        <taxon>Actinomadura</taxon>
    </lineage>
</organism>
<proteinExistence type="predicted"/>
<dbReference type="SUPFAM" id="SSF54909">
    <property type="entry name" value="Dimeric alpha+beta barrel"/>
    <property type="match status" value="2"/>
</dbReference>
<dbReference type="Proteomes" id="UP000322634">
    <property type="component" value="Unassembled WGS sequence"/>
</dbReference>
<dbReference type="RefSeq" id="WP_148347900.1">
    <property type="nucleotide sequence ID" value="NZ_JBHSBF010000019.1"/>
</dbReference>
<name>A0A5D0UKS4_9ACTN</name>
<sequence>MTEGLLYVLSQPRDGDEDGFHDWYDTEHGPARLALPGVRQGHRYRAADGAAPSWLAWYDLDLRVLQTSEYRALRDRRSARESAVMSALASLDRRVYELLEDHLPDDHLPDDHLPDDHLPDDHGAPAAAAPPILLARAITVPPRHEPAFHSWYAEEHVPALHALPGWRRTRRYVLRDGDAPRFLALHEIDDPAVFATDAYRAATDTPWRAEVMRTVTAEERRIFAYHNSFQTSGAPAR</sequence>
<protein>
    <recommendedName>
        <fullName evidence="4">EthD domain-containing protein</fullName>
    </recommendedName>
</protein>
<dbReference type="AlphaFoldDB" id="A0A5D0UKS4"/>
<dbReference type="InterPro" id="IPR011008">
    <property type="entry name" value="Dimeric_a/b-barrel"/>
</dbReference>
<dbReference type="OrthoDB" id="3481501at2"/>
<feature type="region of interest" description="Disordered" evidence="1">
    <location>
        <begin position="106"/>
        <end position="125"/>
    </location>
</feature>
<evidence type="ECO:0000313" key="2">
    <source>
        <dbReference type="EMBL" id="TYC18567.1"/>
    </source>
</evidence>
<keyword evidence="3" id="KW-1185">Reference proteome</keyword>
<evidence type="ECO:0008006" key="4">
    <source>
        <dbReference type="Google" id="ProtNLM"/>
    </source>
</evidence>
<gene>
    <name evidence="2" type="ORF">FXF65_02085</name>
</gene>